<accession>A0ABC8LL28</accession>
<dbReference type="PANTHER" id="PTHR31375">
    <property type="match status" value="1"/>
</dbReference>
<evidence type="ECO:0000256" key="3">
    <source>
        <dbReference type="ARBA" id="ARBA00022512"/>
    </source>
</evidence>
<organism evidence="10 11">
    <name type="scientific">Eruca vesicaria subsp. sativa</name>
    <name type="common">Garden rocket</name>
    <name type="synonym">Eruca sativa</name>
    <dbReference type="NCBI Taxonomy" id="29727"/>
    <lineage>
        <taxon>Eukaryota</taxon>
        <taxon>Viridiplantae</taxon>
        <taxon>Streptophyta</taxon>
        <taxon>Embryophyta</taxon>
        <taxon>Tracheophyta</taxon>
        <taxon>Spermatophyta</taxon>
        <taxon>Magnoliopsida</taxon>
        <taxon>eudicotyledons</taxon>
        <taxon>Gunneridae</taxon>
        <taxon>Pentapetalae</taxon>
        <taxon>rosids</taxon>
        <taxon>malvids</taxon>
        <taxon>Brassicales</taxon>
        <taxon>Brassicaceae</taxon>
        <taxon>Brassiceae</taxon>
        <taxon>Eruca</taxon>
    </lineage>
</organism>
<dbReference type="AlphaFoldDB" id="A0ABC8LL28"/>
<comment type="subcellular location">
    <subcellularLocation>
        <location evidence="1">Secreted</location>
        <location evidence="1">Cell wall</location>
    </subcellularLocation>
</comment>
<keyword evidence="3" id="KW-0134">Cell wall</keyword>
<dbReference type="InterPro" id="IPR006626">
    <property type="entry name" value="PbH1"/>
</dbReference>
<protein>
    <recommendedName>
        <fullName evidence="12">Exopolygalacturonase-like</fullName>
    </recommendedName>
</protein>
<dbReference type="GO" id="GO:0071555">
    <property type="term" value="P:cell wall organization"/>
    <property type="evidence" value="ECO:0007669"/>
    <property type="project" value="UniProtKB-KW"/>
</dbReference>
<gene>
    <name evidence="10" type="ORF">ERUC_LOCUS36873</name>
</gene>
<keyword evidence="6 9" id="KW-0326">Glycosidase</keyword>
<comment type="caution">
    <text evidence="10">The sequence shown here is derived from an EMBL/GenBank/DDBJ whole genome shotgun (WGS) entry which is preliminary data.</text>
</comment>
<keyword evidence="11" id="KW-1185">Reference proteome</keyword>
<dbReference type="GO" id="GO:0004553">
    <property type="term" value="F:hydrolase activity, hydrolyzing O-glycosyl compounds"/>
    <property type="evidence" value="ECO:0007669"/>
    <property type="project" value="UniProtKB-ARBA"/>
</dbReference>
<name>A0ABC8LL28_ERUVS</name>
<comment type="similarity">
    <text evidence="2 9">Belongs to the glycosyl hydrolase 28 family.</text>
</comment>
<dbReference type="Gene3D" id="2.160.20.10">
    <property type="entry name" value="Single-stranded right-handed beta-helix, Pectin lyase-like"/>
    <property type="match status" value="1"/>
</dbReference>
<keyword evidence="7" id="KW-0961">Cell wall biogenesis/degradation</keyword>
<evidence type="ECO:0000256" key="6">
    <source>
        <dbReference type="ARBA" id="ARBA00023295"/>
    </source>
</evidence>
<dbReference type="SMART" id="SM00710">
    <property type="entry name" value="PbH1"/>
    <property type="match status" value="3"/>
</dbReference>
<sequence>MSIVEMEFTNFHYLRVLFFLALSSHSFVIRGDNKNITSAANRVRNRDKGSVLLVDVRSFGARANEHRDHTKAFEAAWDMACKSSSSSVDLIIPRGEFYVGPIRFSGPCTNVSHLTVRVKGHLKASTDLSKYRSGGGWIEFGWINGLTLTGGGTFDGQGALAWPFNNCTTDSHCKLLPTVRTLDKPFEIINLSYKKIKFSMLIFQSLKFVGMNRTIIRRISSVDSKFFHIALVQCRDFKGTRLNITAPSDSPNTDGIHIERSSNVYFSRSHIATGDDCVSIGQGNSQITITSIKCGPGHGISVGSLGRYPNEKDVKGLVVRDCKMSGTTNGIRIKTWADSPGLSAATNMTFQNIIMNNVTNPIIIDQSYCPFSACTSNVPSRVKLSEIYFKNIRGTSSTRVAVQLHCSEGMPCKKVYLENVHLYLASSGGGSGKQQSSNGGSEAVSSSCRYVRAKYIGTQSPPPCD</sequence>
<evidence type="ECO:0000313" key="11">
    <source>
        <dbReference type="Proteomes" id="UP001642260"/>
    </source>
</evidence>
<evidence type="ECO:0008006" key="12">
    <source>
        <dbReference type="Google" id="ProtNLM"/>
    </source>
</evidence>
<keyword evidence="5 9" id="KW-0378">Hydrolase</keyword>
<dbReference type="EMBL" id="CAKOAT010618487">
    <property type="protein sequence ID" value="CAH8384390.1"/>
    <property type="molecule type" value="Genomic_DNA"/>
</dbReference>
<reference evidence="10 11" key="1">
    <citation type="submission" date="2022-03" db="EMBL/GenBank/DDBJ databases">
        <authorList>
            <person name="Macdonald S."/>
            <person name="Ahmed S."/>
            <person name="Newling K."/>
        </authorList>
    </citation>
    <scope>NUCLEOTIDE SEQUENCE [LARGE SCALE GENOMIC DNA]</scope>
</reference>
<evidence type="ECO:0000256" key="8">
    <source>
        <dbReference type="PROSITE-ProRule" id="PRU10052"/>
    </source>
</evidence>
<feature type="active site" evidence="8">
    <location>
        <position position="298"/>
    </location>
</feature>
<evidence type="ECO:0000256" key="5">
    <source>
        <dbReference type="ARBA" id="ARBA00022801"/>
    </source>
</evidence>
<evidence type="ECO:0000256" key="7">
    <source>
        <dbReference type="ARBA" id="ARBA00023316"/>
    </source>
</evidence>
<dbReference type="SUPFAM" id="SSF51126">
    <property type="entry name" value="Pectin lyase-like"/>
    <property type="match status" value="1"/>
</dbReference>
<evidence type="ECO:0000256" key="4">
    <source>
        <dbReference type="ARBA" id="ARBA00022525"/>
    </source>
</evidence>
<dbReference type="PROSITE" id="PS00502">
    <property type="entry name" value="POLYGALACTURONASE"/>
    <property type="match status" value="1"/>
</dbReference>
<dbReference type="Pfam" id="PF00295">
    <property type="entry name" value="Glyco_hydro_28"/>
    <property type="match status" value="1"/>
</dbReference>
<dbReference type="InterPro" id="IPR000743">
    <property type="entry name" value="Glyco_hydro_28"/>
</dbReference>
<evidence type="ECO:0000256" key="9">
    <source>
        <dbReference type="RuleBase" id="RU361169"/>
    </source>
</evidence>
<evidence type="ECO:0000313" key="10">
    <source>
        <dbReference type="EMBL" id="CAH8384390.1"/>
    </source>
</evidence>
<proteinExistence type="inferred from homology"/>
<dbReference type="InterPro" id="IPR011050">
    <property type="entry name" value="Pectin_lyase_fold/virulence"/>
</dbReference>
<dbReference type="Proteomes" id="UP001642260">
    <property type="component" value="Unassembled WGS sequence"/>
</dbReference>
<evidence type="ECO:0000256" key="2">
    <source>
        <dbReference type="ARBA" id="ARBA00008834"/>
    </source>
</evidence>
<dbReference type="InterPro" id="IPR012334">
    <property type="entry name" value="Pectin_lyas_fold"/>
</dbReference>
<keyword evidence="4" id="KW-0964">Secreted</keyword>
<evidence type="ECO:0000256" key="1">
    <source>
        <dbReference type="ARBA" id="ARBA00004191"/>
    </source>
</evidence>